<keyword evidence="4" id="KW-0808">Transferase</keyword>
<dbReference type="Pfam" id="PF00632">
    <property type="entry name" value="HECT"/>
    <property type="match status" value="1"/>
</dbReference>
<evidence type="ECO:0000313" key="10">
    <source>
        <dbReference type="Proteomes" id="UP000030755"/>
    </source>
</evidence>
<proteinExistence type="predicted"/>
<feature type="active site" description="Glycyl thioester intermediate" evidence="6">
    <location>
        <position position="660"/>
    </location>
</feature>
<dbReference type="AlphaFoldDB" id="A0A075B0W4"/>
<dbReference type="GO" id="GO:0061630">
    <property type="term" value="F:ubiquitin protein ligase activity"/>
    <property type="evidence" value="ECO:0007669"/>
    <property type="project" value="UniProtKB-EC"/>
</dbReference>
<dbReference type="GO" id="GO:0006511">
    <property type="term" value="P:ubiquitin-dependent protein catabolic process"/>
    <property type="evidence" value="ECO:0007669"/>
    <property type="project" value="TreeGrafter"/>
</dbReference>
<keyword evidence="9" id="KW-0436">Ligase</keyword>
<dbReference type="EMBL" id="KE560636">
    <property type="protein sequence ID" value="EPZ36204.1"/>
    <property type="molecule type" value="Genomic_DNA"/>
</dbReference>
<dbReference type="HOGENOM" id="CLU_385013_0_0_1"/>
<evidence type="ECO:0000313" key="9">
    <source>
        <dbReference type="EMBL" id="EPZ36204.1"/>
    </source>
</evidence>
<accession>A0A075B0W4</accession>
<keyword evidence="10" id="KW-1185">Reference proteome</keyword>
<dbReference type="GO" id="GO:0016567">
    <property type="term" value="P:protein ubiquitination"/>
    <property type="evidence" value="ECO:0007669"/>
    <property type="project" value="TreeGrafter"/>
</dbReference>
<gene>
    <name evidence="9" type="ORF">O9G_002270</name>
</gene>
<dbReference type="InterPro" id="IPR050409">
    <property type="entry name" value="E3_ubiq-protein_ligase"/>
</dbReference>
<name>A0A075B0W4_ROZAC</name>
<evidence type="ECO:0000256" key="2">
    <source>
        <dbReference type="ARBA" id="ARBA00004906"/>
    </source>
</evidence>
<dbReference type="InterPro" id="IPR000569">
    <property type="entry name" value="HECT_dom"/>
</dbReference>
<dbReference type="PANTHER" id="PTHR11254:SF440">
    <property type="entry name" value="E3 UBIQUITIN-PROTEIN LIGASE NEDD-4"/>
    <property type="match status" value="1"/>
</dbReference>
<dbReference type="GO" id="GO:0005737">
    <property type="term" value="C:cytoplasm"/>
    <property type="evidence" value="ECO:0007669"/>
    <property type="project" value="TreeGrafter"/>
</dbReference>
<dbReference type="OrthoDB" id="437863at2759"/>
<dbReference type="Gene3D" id="3.30.2410.10">
    <property type="entry name" value="Hect, E3 ligase catalytic domain"/>
    <property type="match status" value="1"/>
</dbReference>
<feature type="domain" description="HECT" evidence="8">
    <location>
        <begin position="400"/>
        <end position="691"/>
    </location>
</feature>
<dbReference type="SMART" id="SM00119">
    <property type="entry name" value="HECTc"/>
    <property type="match status" value="1"/>
</dbReference>
<dbReference type="PROSITE" id="PS50237">
    <property type="entry name" value="HECT"/>
    <property type="match status" value="1"/>
</dbReference>
<evidence type="ECO:0000256" key="7">
    <source>
        <dbReference type="SAM" id="MobiDB-lite"/>
    </source>
</evidence>
<dbReference type="PANTHER" id="PTHR11254">
    <property type="entry name" value="HECT DOMAIN UBIQUITIN-PROTEIN LIGASE"/>
    <property type="match status" value="1"/>
</dbReference>
<evidence type="ECO:0000256" key="5">
    <source>
        <dbReference type="ARBA" id="ARBA00022786"/>
    </source>
</evidence>
<reference evidence="9 10" key="1">
    <citation type="journal article" date="2013" name="Curr. Biol.">
        <title>Shared signatures of parasitism and phylogenomics unite Cryptomycota and microsporidia.</title>
        <authorList>
            <person name="James T.Y."/>
            <person name="Pelin A."/>
            <person name="Bonen L."/>
            <person name="Ahrendt S."/>
            <person name="Sain D."/>
            <person name="Corradi N."/>
            <person name="Stajich J.E."/>
        </authorList>
    </citation>
    <scope>NUCLEOTIDE SEQUENCE [LARGE SCALE GENOMIC DNA]</scope>
    <source>
        <strain evidence="9 10">CSF55</strain>
    </source>
</reference>
<evidence type="ECO:0000256" key="4">
    <source>
        <dbReference type="ARBA" id="ARBA00022679"/>
    </source>
</evidence>
<dbReference type="STRING" id="988480.A0A075B0W4"/>
<protein>
    <recommendedName>
        <fullName evidence="3">HECT-type E3 ubiquitin transferase</fullName>
        <ecNumber evidence="3">2.3.2.26</ecNumber>
    </recommendedName>
</protein>
<dbReference type="EC" id="2.3.2.26" evidence="3"/>
<sequence>MFNSQLDFDEASVVNGEAYYYSLSYWTELSDDELNVCLDSLSRIESPNLLKLGHEFEVHLERLIEYNFVNLFNEDDQVMVRFPLPDSNKFAYLTVRITRSQNSLGSKSRNIAFYPINYDFPPYEEIVRSFDIRLVRDSIQLRYRESDESEDTYLTVNGKCQFVARTDRFGRGGHFELISSENETFYRLKVKNRMKFLKAKPNGSSVNELVPSLSSYRSEQQDKYFFQIVPIKTKVMVERRFPILSRQHRNRPSMGESIATLASDNNESLTPGATQTFIGQSPPGSSTVEQILENTQDEDVINSEPGSLLTSIPSSSLTMSDYSDYNDTIQEMEGHNNEWLTDDSSDEELYFAVRSLVQIEQQIVYILPLVIDRTDIIGPLKREITETLKFLQSHAGYNSRKLNLRVKFNGEMGQDLGGLTKSYLTLLGEHFLSLPNFLIKSESGFYYPAGGYRDKDMLILLGVYIALSLHHELPLVFNISPSFINLMTDENYMPSLYDVLVEEPSTYKWIINFLTQNVETPFSLDIGEKEVFVDEQSKHTVAREYVKWLLKDQIVDSAKIVAKGLKFMIPSVFTKFSDQLNSINIEREINIEELKKVTIYDDYTAFDSTIISFWRYMAEAENSKRQKVLKFITGMTHIPKEGIMIKKCSDINRFPAAHTCNNGFDLPEYLDYETLKYKLDEAIEQNTFGLILINSSDTPEGVRTPMSVNSKVMYAGGV</sequence>
<evidence type="ECO:0000256" key="1">
    <source>
        <dbReference type="ARBA" id="ARBA00000885"/>
    </source>
</evidence>
<dbReference type="Gene3D" id="3.90.1750.10">
    <property type="entry name" value="Hect, E3 ligase catalytic domains"/>
    <property type="match status" value="1"/>
</dbReference>
<keyword evidence="5 6" id="KW-0833">Ubl conjugation pathway</keyword>
<dbReference type="InterPro" id="IPR035983">
    <property type="entry name" value="Hect_E3_ubiquitin_ligase"/>
</dbReference>
<evidence type="ECO:0000259" key="8">
    <source>
        <dbReference type="PROSITE" id="PS50237"/>
    </source>
</evidence>
<feature type="region of interest" description="Disordered" evidence="7">
    <location>
        <begin position="264"/>
        <end position="286"/>
    </location>
</feature>
<dbReference type="Proteomes" id="UP000030755">
    <property type="component" value="Unassembled WGS sequence"/>
</dbReference>
<dbReference type="SUPFAM" id="SSF56204">
    <property type="entry name" value="Hect, E3 ligase catalytic domain"/>
    <property type="match status" value="1"/>
</dbReference>
<organism evidence="9 10">
    <name type="scientific">Rozella allomycis (strain CSF55)</name>
    <dbReference type="NCBI Taxonomy" id="988480"/>
    <lineage>
        <taxon>Eukaryota</taxon>
        <taxon>Fungi</taxon>
        <taxon>Fungi incertae sedis</taxon>
        <taxon>Cryptomycota</taxon>
        <taxon>Cryptomycota incertae sedis</taxon>
        <taxon>Rozella</taxon>
    </lineage>
</organism>
<comment type="pathway">
    <text evidence="2">Protein modification; protein ubiquitination.</text>
</comment>
<comment type="catalytic activity">
    <reaction evidence="1">
        <text>S-ubiquitinyl-[E2 ubiquitin-conjugating enzyme]-L-cysteine + [acceptor protein]-L-lysine = [E2 ubiquitin-conjugating enzyme]-L-cysteine + N(6)-ubiquitinyl-[acceptor protein]-L-lysine.</text>
        <dbReference type="EC" id="2.3.2.26"/>
    </reaction>
</comment>
<dbReference type="GO" id="GO:0016874">
    <property type="term" value="F:ligase activity"/>
    <property type="evidence" value="ECO:0007669"/>
    <property type="project" value="UniProtKB-KW"/>
</dbReference>
<evidence type="ECO:0000256" key="3">
    <source>
        <dbReference type="ARBA" id="ARBA00012485"/>
    </source>
</evidence>
<evidence type="ECO:0000256" key="6">
    <source>
        <dbReference type="PROSITE-ProRule" id="PRU00104"/>
    </source>
</evidence>